<evidence type="ECO:0000313" key="5">
    <source>
        <dbReference type="Proteomes" id="UP000256220"/>
    </source>
</evidence>
<gene>
    <name evidence="4" type="ORF">BB31_15920</name>
</gene>
<dbReference type="Gene3D" id="3.40.50.720">
    <property type="entry name" value="NAD(P)-binding Rossmann-like Domain"/>
    <property type="match status" value="1"/>
</dbReference>
<sequence length="278" mass="28457">MNGHEAAPAPLPTEAERPRRAVVTGSDSGIGRAVAVALAKDGLDVGITYHSDADGAQSTAAEVREQGVAAHVRRLDLTELPGAASVIDALAEDLGGIDVLVNCAGTGSAERAIDMSYDRWRQVLDVDLDGVFLCAQRAARQMVDAAHGGRIITITSVHEHVPRVGAAPYCAAKAGAGALTQVLALELAEHGITVNSVAPGEISTPMTGQTDADPREQERPGIPLGRTGHAGEVAAAVAFLARPAAGYITGASLVVDGGLMLMGAQAGTAYPAHDWRSP</sequence>
<evidence type="ECO:0000256" key="3">
    <source>
        <dbReference type="SAM" id="MobiDB-lite"/>
    </source>
</evidence>
<dbReference type="PANTHER" id="PTHR42879:SF2">
    <property type="entry name" value="3-OXOACYL-[ACYL-CARRIER-PROTEIN] REDUCTASE FABG"/>
    <property type="match status" value="1"/>
</dbReference>
<proteinExistence type="inferred from homology"/>
<evidence type="ECO:0000256" key="2">
    <source>
        <dbReference type="ARBA" id="ARBA00023002"/>
    </source>
</evidence>
<dbReference type="InterPro" id="IPR036291">
    <property type="entry name" value="NAD(P)-bd_dom_sf"/>
</dbReference>
<dbReference type="Pfam" id="PF13561">
    <property type="entry name" value="adh_short_C2"/>
    <property type="match status" value="1"/>
</dbReference>
<feature type="region of interest" description="Disordered" evidence="3">
    <location>
        <begin position="198"/>
        <end position="226"/>
    </location>
</feature>
<evidence type="ECO:0008006" key="6">
    <source>
        <dbReference type="Google" id="ProtNLM"/>
    </source>
</evidence>
<dbReference type="AlphaFoldDB" id="A0A2P2FUA5"/>
<accession>A0A2P2FUA5</accession>
<comment type="similarity">
    <text evidence="1">Belongs to the short-chain dehydrogenases/reductases (SDR) family.</text>
</comment>
<dbReference type="InterPro" id="IPR020904">
    <property type="entry name" value="Sc_DH/Rdtase_CS"/>
</dbReference>
<dbReference type="SUPFAM" id="SSF51735">
    <property type="entry name" value="NAD(P)-binding Rossmann-fold domains"/>
    <property type="match status" value="1"/>
</dbReference>
<dbReference type="NCBIfam" id="NF009384">
    <property type="entry name" value="PRK12743.1"/>
    <property type="match status" value="1"/>
</dbReference>
<feature type="region of interest" description="Disordered" evidence="3">
    <location>
        <begin position="1"/>
        <end position="24"/>
    </location>
</feature>
<dbReference type="PRINTS" id="PR00081">
    <property type="entry name" value="GDHRDH"/>
</dbReference>
<organism evidence="4 5">
    <name type="scientific">Amycolatopsis lurida NRRL 2430</name>
    <dbReference type="NCBI Taxonomy" id="1460371"/>
    <lineage>
        <taxon>Bacteria</taxon>
        <taxon>Bacillati</taxon>
        <taxon>Actinomycetota</taxon>
        <taxon>Actinomycetes</taxon>
        <taxon>Pseudonocardiales</taxon>
        <taxon>Pseudonocardiaceae</taxon>
        <taxon>Amycolatopsis</taxon>
    </lineage>
</organism>
<dbReference type="InterPro" id="IPR050259">
    <property type="entry name" value="SDR"/>
</dbReference>
<dbReference type="RefSeq" id="WP_091599371.1">
    <property type="nucleotide sequence ID" value="NZ_JFBM01000012.1"/>
</dbReference>
<protein>
    <recommendedName>
        <fullName evidence="6">Oxidoreductase</fullName>
    </recommendedName>
</protein>
<dbReference type="PRINTS" id="PR00080">
    <property type="entry name" value="SDRFAMILY"/>
</dbReference>
<evidence type="ECO:0000256" key="1">
    <source>
        <dbReference type="ARBA" id="ARBA00006484"/>
    </source>
</evidence>
<name>A0A2P2FUA5_AMYLU</name>
<dbReference type="GO" id="GO:0016491">
    <property type="term" value="F:oxidoreductase activity"/>
    <property type="evidence" value="ECO:0007669"/>
    <property type="project" value="UniProtKB-KW"/>
</dbReference>
<dbReference type="GO" id="GO:0032787">
    <property type="term" value="P:monocarboxylic acid metabolic process"/>
    <property type="evidence" value="ECO:0007669"/>
    <property type="project" value="UniProtKB-ARBA"/>
</dbReference>
<dbReference type="InterPro" id="IPR002347">
    <property type="entry name" value="SDR_fam"/>
</dbReference>
<keyword evidence="5" id="KW-1185">Reference proteome</keyword>
<reference evidence="4 5" key="1">
    <citation type="journal article" date="2014" name="Genome Announc.">
        <title>Draft Genome Sequence of Amycolatopsis lurida NRRL 2430, Producer of the Glycopeptide Family Antibiotic Ristocetin.</title>
        <authorList>
            <person name="Kwun M.J."/>
            <person name="Hong H.J."/>
        </authorList>
    </citation>
    <scope>NUCLEOTIDE SEQUENCE [LARGE SCALE GENOMIC DNA]</scope>
    <source>
        <strain evidence="4 5">NRRL 2430</strain>
    </source>
</reference>
<keyword evidence="2" id="KW-0560">Oxidoreductase</keyword>
<dbReference type="PROSITE" id="PS00061">
    <property type="entry name" value="ADH_SHORT"/>
    <property type="match status" value="1"/>
</dbReference>
<dbReference type="PANTHER" id="PTHR42879">
    <property type="entry name" value="3-OXOACYL-(ACYL-CARRIER-PROTEIN) REDUCTASE"/>
    <property type="match status" value="1"/>
</dbReference>
<evidence type="ECO:0000313" key="4">
    <source>
        <dbReference type="EMBL" id="KFU80310.1"/>
    </source>
</evidence>
<dbReference type="EMBL" id="JFBM01000012">
    <property type="protein sequence ID" value="KFU80310.1"/>
    <property type="molecule type" value="Genomic_DNA"/>
</dbReference>
<dbReference type="FunFam" id="3.40.50.720:FF:000173">
    <property type="entry name" value="3-oxoacyl-[acyl-carrier protein] reductase"/>
    <property type="match status" value="1"/>
</dbReference>
<comment type="caution">
    <text evidence="4">The sequence shown here is derived from an EMBL/GenBank/DDBJ whole genome shotgun (WGS) entry which is preliminary data.</text>
</comment>
<dbReference type="Proteomes" id="UP000256220">
    <property type="component" value="Unassembled WGS sequence"/>
</dbReference>